<evidence type="ECO:0000313" key="12">
    <source>
        <dbReference type="Proteomes" id="UP000073492"/>
    </source>
</evidence>
<evidence type="ECO:0000256" key="3">
    <source>
        <dbReference type="ARBA" id="ARBA00012533"/>
    </source>
</evidence>
<dbReference type="GO" id="GO:0032259">
    <property type="term" value="P:methylation"/>
    <property type="evidence" value="ECO:0007669"/>
    <property type="project" value="UniProtKB-KW"/>
</dbReference>
<dbReference type="AlphaFoldDB" id="A0A139IR73"/>
<keyword evidence="7" id="KW-0949">S-adenosyl-L-methionine</keyword>
<evidence type="ECO:0000256" key="1">
    <source>
        <dbReference type="ARBA" id="ARBA00004123"/>
    </source>
</evidence>
<feature type="compositionally biased region" description="Acidic residues" evidence="10">
    <location>
        <begin position="12"/>
        <end position="21"/>
    </location>
</feature>
<gene>
    <name evidence="11" type="ORF">AC579_5800</name>
</gene>
<dbReference type="PANTHER" id="PTHR14614:SF39">
    <property type="entry name" value="HISTIDINE PROTEIN METHYLTRANSFERASE 1 HOMOLOG"/>
    <property type="match status" value="1"/>
</dbReference>
<dbReference type="GO" id="GO:0000027">
    <property type="term" value="P:ribosomal large subunit assembly"/>
    <property type="evidence" value="ECO:0007669"/>
    <property type="project" value="EnsemblFungi"/>
</dbReference>
<keyword evidence="5" id="KW-0489">Methyltransferase</keyword>
<keyword evidence="6" id="KW-0808">Transferase</keyword>
<organism evidence="11 12">
    <name type="scientific">Pseudocercospora musae</name>
    <dbReference type="NCBI Taxonomy" id="113226"/>
    <lineage>
        <taxon>Eukaryota</taxon>
        <taxon>Fungi</taxon>
        <taxon>Dikarya</taxon>
        <taxon>Ascomycota</taxon>
        <taxon>Pezizomycotina</taxon>
        <taxon>Dothideomycetes</taxon>
        <taxon>Dothideomycetidae</taxon>
        <taxon>Mycosphaerellales</taxon>
        <taxon>Mycosphaerellaceae</taxon>
        <taxon>Pseudocercospora</taxon>
    </lineage>
</organism>
<dbReference type="PANTHER" id="PTHR14614">
    <property type="entry name" value="HEPATOCELLULAR CARCINOMA-ASSOCIATED ANTIGEN"/>
    <property type="match status" value="1"/>
</dbReference>
<evidence type="ECO:0000256" key="8">
    <source>
        <dbReference type="ARBA" id="ARBA00023242"/>
    </source>
</evidence>
<dbReference type="GO" id="GO:0045903">
    <property type="term" value="P:positive regulation of translational fidelity"/>
    <property type="evidence" value="ECO:0007669"/>
    <property type="project" value="EnsemblFungi"/>
</dbReference>
<name>A0A139IR73_9PEZI</name>
<evidence type="ECO:0000256" key="7">
    <source>
        <dbReference type="ARBA" id="ARBA00022691"/>
    </source>
</evidence>
<dbReference type="InterPro" id="IPR019410">
    <property type="entry name" value="Methyltransf_16"/>
</dbReference>
<evidence type="ECO:0000256" key="2">
    <source>
        <dbReference type="ARBA" id="ARBA00004496"/>
    </source>
</evidence>
<sequence length="344" mass="37364">MAFSFGFSGDDACSDIEDAADPETHTVSTAAPAARTPAKSHSLEDLVAALPERLSYSAIQIESPLGKGVTLPRRELFDVKAQLLQEDQSSNDYVIDQLEKSDLRSGVYEGGFKTWECSLDLASLLLDRGPRKDIDELFRCDQIVELGAGSALPSLVLFRHALINAVSGLTFTLADYNEEVLRLITLPNLFLTWAAVTNLLDHSDTGSREGDFEVTPELVQRFQADLQSNGITLNFISGPWSAELAELIPMSAPEMGMVVLAAETIYNPDSTVAFVDLLSILLGRVRMAKAMIGAKRMYFGVGGSVDGLKEACREKGAVAYEIENHGVPGMDGNVPRALIEVQMY</sequence>
<dbReference type="InterPro" id="IPR029063">
    <property type="entry name" value="SAM-dependent_MTases_sf"/>
</dbReference>
<evidence type="ECO:0000256" key="10">
    <source>
        <dbReference type="SAM" id="MobiDB-lite"/>
    </source>
</evidence>
<dbReference type="STRING" id="113226.A0A139IR73"/>
<evidence type="ECO:0000256" key="9">
    <source>
        <dbReference type="ARBA" id="ARBA00038126"/>
    </source>
</evidence>
<evidence type="ECO:0000256" key="4">
    <source>
        <dbReference type="ARBA" id="ARBA00022490"/>
    </source>
</evidence>
<dbReference type="GO" id="GO:0005737">
    <property type="term" value="C:cytoplasm"/>
    <property type="evidence" value="ECO:0007669"/>
    <property type="project" value="UniProtKB-SubCell"/>
</dbReference>
<evidence type="ECO:0000256" key="5">
    <source>
        <dbReference type="ARBA" id="ARBA00022603"/>
    </source>
</evidence>
<dbReference type="GO" id="GO:0018064">
    <property type="term" value="F:protein-L-histidine N-tele-methyltransferase activity"/>
    <property type="evidence" value="ECO:0007669"/>
    <property type="project" value="UniProtKB-EC"/>
</dbReference>
<reference evidence="11 12" key="1">
    <citation type="submission" date="2015-07" db="EMBL/GenBank/DDBJ databases">
        <title>Comparative genomics of the Sigatoka disease complex on banana suggests a link between parallel evolutionary changes in Pseudocercospora fijiensis and Pseudocercospora eumusae and increased virulence on the banana host.</title>
        <authorList>
            <person name="Chang T.-C."/>
            <person name="Salvucci A."/>
            <person name="Crous P.W."/>
            <person name="Stergiopoulos I."/>
        </authorList>
    </citation>
    <scope>NUCLEOTIDE SEQUENCE [LARGE SCALE GENOMIC DNA]</scope>
    <source>
        <strain evidence="11 12">CBS 116634</strain>
    </source>
</reference>
<feature type="region of interest" description="Disordered" evidence="10">
    <location>
        <begin position="1"/>
        <end position="37"/>
    </location>
</feature>
<dbReference type="EC" id="2.1.1.85" evidence="3"/>
<evidence type="ECO:0000256" key="6">
    <source>
        <dbReference type="ARBA" id="ARBA00022679"/>
    </source>
</evidence>
<evidence type="ECO:0000313" key="11">
    <source>
        <dbReference type="EMBL" id="KXT17253.1"/>
    </source>
</evidence>
<comment type="caution">
    <text evidence="11">The sequence shown here is derived from an EMBL/GenBank/DDBJ whole genome shotgun (WGS) entry which is preliminary data.</text>
</comment>
<dbReference type="Proteomes" id="UP000073492">
    <property type="component" value="Unassembled WGS sequence"/>
</dbReference>
<dbReference type="Gene3D" id="3.40.50.150">
    <property type="entry name" value="Vaccinia Virus protein VP39"/>
    <property type="match status" value="1"/>
</dbReference>
<keyword evidence="4" id="KW-0963">Cytoplasm</keyword>
<dbReference type="GO" id="GO:0005634">
    <property type="term" value="C:nucleus"/>
    <property type="evidence" value="ECO:0007669"/>
    <property type="project" value="UniProtKB-SubCell"/>
</dbReference>
<comment type="subcellular location">
    <subcellularLocation>
        <location evidence="2">Cytoplasm</location>
    </subcellularLocation>
    <subcellularLocation>
        <location evidence="1">Nucleus</location>
    </subcellularLocation>
</comment>
<comment type="similarity">
    <text evidence="9">Belongs to the methyltransferase superfamily. METTL18 family.</text>
</comment>
<dbReference type="OrthoDB" id="1723750at2759"/>
<protein>
    <recommendedName>
        <fullName evidence="3">protein-histidine N-methyltransferase</fullName>
        <ecNumber evidence="3">2.1.1.85</ecNumber>
    </recommendedName>
</protein>
<keyword evidence="8" id="KW-0539">Nucleus</keyword>
<accession>A0A139IR73</accession>
<dbReference type="EMBL" id="LFZO01000023">
    <property type="protein sequence ID" value="KXT17253.1"/>
    <property type="molecule type" value="Genomic_DNA"/>
</dbReference>
<proteinExistence type="inferred from homology"/>
<keyword evidence="12" id="KW-1185">Reference proteome</keyword>